<feature type="region of interest" description="Disordered" evidence="1">
    <location>
        <begin position="64"/>
        <end position="88"/>
    </location>
</feature>
<dbReference type="RefSeq" id="XP_014658517.1">
    <property type="nucleotide sequence ID" value="XM_014803031.1"/>
</dbReference>
<organism evidence="3 4">
    <name type="scientific">Pseudozyma antarctica</name>
    <name type="common">Yeast</name>
    <name type="synonym">Candida antarctica</name>
    <dbReference type="NCBI Taxonomy" id="84753"/>
    <lineage>
        <taxon>Eukaryota</taxon>
        <taxon>Fungi</taxon>
        <taxon>Dikarya</taxon>
        <taxon>Basidiomycota</taxon>
        <taxon>Ustilaginomycotina</taxon>
        <taxon>Ustilaginomycetes</taxon>
        <taxon>Ustilaginales</taxon>
        <taxon>Ustilaginaceae</taxon>
        <taxon>Moesziomyces</taxon>
    </lineage>
</organism>
<evidence type="ECO:0000256" key="1">
    <source>
        <dbReference type="SAM" id="MobiDB-lite"/>
    </source>
</evidence>
<feature type="chain" id="PRO_5023125727" evidence="2">
    <location>
        <begin position="25"/>
        <end position="88"/>
    </location>
</feature>
<evidence type="ECO:0000313" key="4">
    <source>
        <dbReference type="Proteomes" id="UP000325008"/>
    </source>
</evidence>
<accession>A0A5C3FJZ0</accession>
<keyword evidence="4" id="KW-1185">Reference proteome</keyword>
<reference evidence="3" key="1">
    <citation type="submission" date="2018-03" db="EMBL/GenBank/DDBJ databases">
        <authorList>
            <person name="Guldener U."/>
        </authorList>
    </citation>
    <scope>NUCLEOTIDE SEQUENCE [LARGE SCALE GENOMIC DNA]</scope>
    <source>
        <strain evidence="3">ATCC34888</strain>
    </source>
</reference>
<feature type="compositionally biased region" description="Polar residues" evidence="1">
    <location>
        <begin position="70"/>
        <end position="88"/>
    </location>
</feature>
<dbReference type="AlphaFoldDB" id="A0A5C3FJZ0"/>
<keyword evidence="2" id="KW-0732">Signal</keyword>
<protein>
    <submittedName>
        <fullName evidence="3">Uncharacterized protein</fullName>
    </submittedName>
</protein>
<gene>
    <name evidence="3" type="ORF">PSANT_02161</name>
</gene>
<sequence length="88" mass="9493">MEHCIGILIEPLIGLATMCAEVAGICVDGCLQTCRESCRCIACPCSACARDYDASDEEAQPILTRAQPAPKQQPTWSSVQTLRNQHNG</sequence>
<dbReference type="OrthoDB" id="2555597at2759"/>
<evidence type="ECO:0000313" key="3">
    <source>
        <dbReference type="EMBL" id="SPO44476.1"/>
    </source>
</evidence>
<dbReference type="Proteomes" id="UP000325008">
    <property type="component" value="Unassembled WGS sequence"/>
</dbReference>
<name>A0A5C3FJZ0_PSEA2</name>
<proteinExistence type="predicted"/>
<evidence type="ECO:0000256" key="2">
    <source>
        <dbReference type="SAM" id="SignalP"/>
    </source>
</evidence>
<feature type="signal peptide" evidence="2">
    <location>
        <begin position="1"/>
        <end position="24"/>
    </location>
</feature>
<comment type="caution">
    <text evidence="3">The sequence shown here is derived from an EMBL/GenBank/DDBJ whole genome shotgun (WGS) entry which is preliminary data.</text>
</comment>
<dbReference type="EMBL" id="OOIQ01000003">
    <property type="protein sequence ID" value="SPO44476.1"/>
    <property type="molecule type" value="Genomic_DNA"/>
</dbReference>